<dbReference type="GO" id="GO:0006108">
    <property type="term" value="P:malate metabolic process"/>
    <property type="evidence" value="ECO:0007669"/>
    <property type="project" value="TreeGrafter"/>
</dbReference>
<feature type="site" description="Important for catalytic activity" evidence="5">
    <location>
        <position position="330"/>
    </location>
</feature>
<feature type="binding site" evidence="5">
    <location>
        <begin position="98"/>
        <end position="100"/>
    </location>
    <ligand>
        <name>substrate</name>
    </ligand>
</feature>
<keyword evidence="9" id="KW-1185">Reference proteome</keyword>
<dbReference type="PROSITE" id="PS00163">
    <property type="entry name" value="FUMARATE_LYASES"/>
    <property type="match status" value="1"/>
</dbReference>
<dbReference type="Pfam" id="PF00206">
    <property type="entry name" value="Lyase_1"/>
    <property type="match status" value="1"/>
</dbReference>
<organism evidence="8 9">
    <name type="scientific">Edaphobacillus lindanitolerans</name>
    <dbReference type="NCBI Taxonomy" id="550447"/>
    <lineage>
        <taxon>Bacteria</taxon>
        <taxon>Bacillati</taxon>
        <taxon>Bacillota</taxon>
        <taxon>Bacilli</taxon>
        <taxon>Bacillales</taxon>
        <taxon>Bacillaceae</taxon>
        <taxon>Edaphobacillus</taxon>
    </lineage>
</organism>
<dbReference type="GO" id="GO:0006099">
    <property type="term" value="P:tricarboxylic acid cycle"/>
    <property type="evidence" value="ECO:0007669"/>
    <property type="project" value="UniProtKB-UniRule"/>
</dbReference>
<dbReference type="FunFam" id="1.10.40.30:FF:000002">
    <property type="entry name" value="Fumarate hydratase class II"/>
    <property type="match status" value="1"/>
</dbReference>
<evidence type="ECO:0000256" key="4">
    <source>
        <dbReference type="ARBA" id="ARBA00023239"/>
    </source>
</evidence>
<dbReference type="Gene3D" id="1.10.275.10">
    <property type="entry name" value="Fumarase/aspartase (N-terminal domain)"/>
    <property type="match status" value="1"/>
</dbReference>
<feature type="binding site" description="in site B" evidence="5">
    <location>
        <begin position="128"/>
        <end position="131"/>
    </location>
    <ligand>
        <name>substrate</name>
    </ligand>
</feature>
<dbReference type="HAMAP" id="MF_00743">
    <property type="entry name" value="FumaraseC"/>
    <property type="match status" value="1"/>
</dbReference>
<feature type="binding site" evidence="5">
    <location>
        <position position="318"/>
    </location>
    <ligand>
        <name>substrate</name>
    </ligand>
</feature>
<dbReference type="PRINTS" id="PR00145">
    <property type="entry name" value="ARGSUCLYASE"/>
</dbReference>
<feature type="binding site" evidence="5">
    <location>
        <begin position="138"/>
        <end position="140"/>
    </location>
    <ligand>
        <name>substrate</name>
    </ligand>
</feature>
<evidence type="ECO:0000256" key="5">
    <source>
        <dbReference type="HAMAP-Rule" id="MF_00743"/>
    </source>
</evidence>
<dbReference type="UniPathway" id="UPA00223">
    <property type="reaction ID" value="UER01007"/>
</dbReference>
<dbReference type="STRING" id="550447.SAMN05428946_2331"/>
<dbReference type="EC" id="4.2.1.2" evidence="5"/>
<accession>A0A1U7PS76</accession>
<evidence type="ECO:0000259" key="6">
    <source>
        <dbReference type="Pfam" id="PF00206"/>
    </source>
</evidence>
<dbReference type="GO" id="GO:0004333">
    <property type="term" value="F:fumarate hydratase activity"/>
    <property type="evidence" value="ECO:0007669"/>
    <property type="project" value="UniProtKB-UniRule"/>
</dbReference>
<dbReference type="InterPro" id="IPR022761">
    <property type="entry name" value="Fumarate_lyase_N"/>
</dbReference>
<keyword evidence="5" id="KW-0963">Cytoplasm</keyword>
<dbReference type="PANTHER" id="PTHR11444:SF1">
    <property type="entry name" value="FUMARATE HYDRATASE, MITOCHONDRIAL"/>
    <property type="match status" value="1"/>
</dbReference>
<dbReference type="Gene3D" id="1.20.200.10">
    <property type="entry name" value="Fumarase/aspartase (Central domain)"/>
    <property type="match status" value="1"/>
</dbReference>
<dbReference type="AlphaFoldDB" id="A0A1U7PS76"/>
<feature type="domain" description="Fumarate lyase N-terminal" evidence="6">
    <location>
        <begin position="12"/>
        <end position="341"/>
    </location>
</feature>
<dbReference type="InterPro" id="IPR018951">
    <property type="entry name" value="Fumarase_C_C"/>
</dbReference>
<dbReference type="InterPro" id="IPR024083">
    <property type="entry name" value="Fumarase/histidase_N"/>
</dbReference>
<dbReference type="SUPFAM" id="SSF48557">
    <property type="entry name" value="L-aspartase-like"/>
    <property type="match status" value="1"/>
</dbReference>
<gene>
    <name evidence="5" type="primary">fumC</name>
    <name evidence="8" type="ORF">SAMN05428946_2331</name>
</gene>
<dbReference type="InterPro" id="IPR000362">
    <property type="entry name" value="Fumarate_lyase_fam"/>
</dbReference>
<comment type="similarity">
    <text evidence="2 5">Belongs to the class-II fumarase/aspartase family. Fumarase subfamily.</text>
</comment>
<feature type="active site" description="Proton donor/acceptor" evidence="5">
    <location>
        <position position="187"/>
    </location>
</feature>
<reference evidence="9" key="1">
    <citation type="submission" date="2017-01" db="EMBL/GenBank/DDBJ databases">
        <authorList>
            <person name="Varghese N."/>
            <person name="Submissions S."/>
        </authorList>
    </citation>
    <scope>NUCLEOTIDE SEQUENCE [LARGE SCALE GENOMIC DNA]</scope>
    <source>
        <strain evidence="9">MNA4</strain>
    </source>
</reference>
<dbReference type="NCBIfam" id="NF008909">
    <property type="entry name" value="PRK12273.1"/>
    <property type="match status" value="1"/>
</dbReference>
<comment type="catalytic activity">
    <reaction evidence="5">
        <text>(S)-malate = fumarate + H2O</text>
        <dbReference type="Rhea" id="RHEA:12460"/>
        <dbReference type="ChEBI" id="CHEBI:15377"/>
        <dbReference type="ChEBI" id="CHEBI:15589"/>
        <dbReference type="ChEBI" id="CHEBI:29806"/>
        <dbReference type="EC" id="4.2.1.2"/>
    </reaction>
</comment>
<feature type="binding site" evidence="5">
    <location>
        <begin position="323"/>
        <end position="325"/>
    </location>
    <ligand>
        <name>substrate</name>
    </ligand>
</feature>
<name>A0A1U7PS76_9BACI</name>
<dbReference type="Proteomes" id="UP000187550">
    <property type="component" value="Unassembled WGS sequence"/>
</dbReference>
<dbReference type="InterPro" id="IPR008948">
    <property type="entry name" value="L-Aspartase-like"/>
</dbReference>
<dbReference type="GO" id="GO:0006106">
    <property type="term" value="P:fumarate metabolic process"/>
    <property type="evidence" value="ECO:0007669"/>
    <property type="project" value="InterPro"/>
</dbReference>
<evidence type="ECO:0000256" key="1">
    <source>
        <dbReference type="ARBA" id="ARBA00001494"/>
    </source>
</evidence>
<feature type="binding site" evidence="5">
    <location>
        <position position="186"/>
    </location>
    <ligand>
        <name>substrate</name>
    </ligand>
</feature>
<comment type="catalytic activity">
    <reaction evidence="1">
        <text>L-aspartate = fumarate + NH4(+)</text>
        <dbReference type="Rhea" id="RHEA:16601"/>
        <dbReference type="ChEBI" id="CHEBI:28938"/>
        <dbReference type="ChEBI" id="CHEBI:29806"/>
        <dbReference type="ChEBI" id="CHEBI:29991"/>
        <dbReference type="EC" id="4.3.1.1"/>
    </reaction>
</comment>
<sequence>MMEYRIEHDTIGEIKVPADKLWGAQTQRSKENFRIGGEKMPKEIVKAFAHLKKAAAITSNKLGNLSDAKAKAIAAAADEVLEGELDDNFPLVVWQTGSGTQSNMNMNEVLAHRGNELLEEWGEEDRLHPNDDVNKSQSSNDTFPTALHVASVTSVIENLLPAIDVLKDTLDKKAKEFDDVIKIGRTHLQDATPLTLGQEISGWVRMLEKDRVMIEQSVEQMKELAIGGTAVGTGLNAPKGFGDQVAAQISEQVGIEFTSAENKFQALTSYDEAVFTHGAVKALAADLMKIANDVRWLASGPRSGIGEITIPANEPGSSIMPGKVNPTQSEALTMVVAQVMGNDATIGFAASQGNFELNVFKPVIAYNFLQSVRLLSDGMISFNNNCAVGIEPNKEKIQELLDNSLMLVTALNPHIGYENAAKIAKTAHAEGTTLKESAVKSGLLTAEQFDEWVVPSKMIGR</sequence>
<evidence type="ECO:0000259" key="7">
    <source>
        <dbReference type="Pfam" id="PF10415"/>
    </source>
</evidence>
<protein>
    <recommendedName>
        <fullName evidence="5">Fumarate hydratase class II</fullName>
        <shortName evidence="5">Fumarase C</shortName>
        <ecNumber evidence="5">4.2.1.2</ecNumber>
    </recommendedName>
    <alternativeName>
        <fullName evidence="5">Aerobic fumarase</fullName>
    </alternativeName>
    <alternativeName>
        <fullName evidence="5">Iron-independent fumarase</fullName>
    </alternativeName>
</protein>
<feature type="domain" description="Fumarase C C-terminal" evidence="7">
    <location>
        <begin position="407"/>
        <end position="459"/>
    </location>
</feature>
<dbReference type="InterPro" id="IPR020557">
    <property type="entry name" value="Fumarate_lyase_CS"/>
</dbReference>
<comment type="pathway">
    <text evidence="5">Carbohydrate metabolism; tricarboxylic acid cycle; (S)-malate from fumarate: step 1/1.</text>
</comment>
<dbReference type="CDD" id="cd01362">
    <property type="entry name" value="Fumarase_classII"/>
    <property type="match status" value="1"/>
</dbReference>
<comment type="subcellular location">
    <subcellularLocation>
        <location evidence="5">Cytoplasm</location>
    </subcellularLocation>
</comment>
<dbReference type="Gene3D" id="1.10.40.30">
    <property type="entry name" value="Fumarase/aspartase (C-terminal domain)"/>
    <property type="match status" value="1"/>
</dbReference>
<dbReference type="InterPro" id="IPR005677">
    <property type="entry name" value="Fum_hydII"/>
</dbReference>
<evidence type="ECO:0000256" key="2">
    <source>
        <dbReference type="ARBA" id="ARBA00009084"/>
    </source>
</evidence>
<dbReference type="PRINTS" id="PR00149">
    <property type="entry name" value="FUMRATELYASE"/>
</dbReference>
<dbReference type="Pfam" id="PF10415">
    <property type="entry name" value="FumaraseC_C"/>
    <property type="match status" value="1"/>
</dbReference>
<dbReference type="FunFam" id="1.20.200.10:FF:000001">
    <property type="entry name" value="Fumarate hydratase, mitochondrial"/>
    <property type="match status" value="1"/>
</dbReference>
<comment type="function">
    <text evidence="5">Involved in the TCA cycle. Catalyzes the stereospecific interconversion of fumarate to L-malate.</text>
</comment>
<evidence type="ECO:0000256" key="3">
    <source>
        <dbReference type="ARBA" id="ARBA00022532"/>
    </source>
</evidence>
<dbReference type="GO" id="GO:0005737">
    <property type="term" value="C:cytoplasm"/>
    <property type="evidence" value="ECO:0007669"/>
    <property type="project" value="UniProtKB-SubCell"/>
</dbReference>
<feature type="active site" evidence="5">
    <location>
        <position position="317"/>
    </location>
</feature>
<comment type="miscellaneous">
    <text evidence="5">There are 2 substrate-binding sites: the catalytic A site, and the non-catalytic B site that may play a role in the transfer of substrate or product between the active site and the solvent. Alternatively, the B site may bind allosteric effectors.</text>
</comment>
<dbReference type="PANTHER" id="PTHR11444">
    <property type="entry name" value="ASPARTATEAMMONIA/ARGININOSUCCINATE/ADENYLOSUCCINATE LYASE"/>
    <property type="match status" value="1"/>
</dbReference>
<dbReference type="NCBIfam" id="TIGR00979">
    <property type="entry name" value="fumC_II"/>
    <property type="match status" value="1"/>
</dbReference>
<comment type="subunit">
    <text evidence="5">Homotetramer.</text>
</comment>
<keyword evidence="4 5" id="KW-0456">Lyase</keyword>
<dbReference type="GO" id="GO:0008797">
    <property type="term" value="F:aspartate ammonia-lyase activity"/>
    <property type="evidence" value="ECO:0007669"/>
    <property type="project" value="UniProtKB-EC"/>
</dbReference>
<evidence type="ECO:0000313" key="8">
    <source>
        <dbReference type="EMBL" id="SIT88824.1"/>
    </source>
</evidence>
<dbReference type="EMBL" id="FTPL01000003">
    <property type="protein sequence ID" value="SIT88824.1"/>
    <property type="molecule type" value="Genomic_DNA"/>
</dbReference>
<proteinExistence type="inferred from homology"/>
<evidence type="ECO:0000313" key="9">
    <source>
        <dbReference type="Proteomes" id="UP000187550"/>
    </source>
</evidence>
<dbReference type="FunFam" id="1.10.275.10:FF:000001">
    <property type="entry name" value="Fumarate hydratase, mitochondrial"/>
    <property type="match status" value="1"/>
</dbReference>
<keyword evidence="3 5" id="KW-0816">Tricarboxylic acid cycle</keyword>